<dbReference type="Proteomes" id="UP000838308">
    <property type="component" value="Unassembled WGS sequence"/>
</dbReference>
<gene>
    <name evidence="1" type="ORF">BACCIP111895_04684</name>
</gene>
<sequence length="49" mass="5795">MGARDKFCDKRFMREMQEVLLINFNFITENGNDRTMFLETIPSILLHAS</sequence>
<organism evidence="1 2">
    <name type="scientific">Neobacillus rhizosphaerae</name>
    <dbReference type="NCBI Taxonomy" id="2880965"/>
    <lineage>
        <taxon>Bacteria</taxon>
        <taxon>Bacillati</taxon>
        <taxon>Bacillota</taxon>
        <taxon>Bacilli</taxon>
        <taxon>Bacillales</taxon>
        <taxon>Bacillaceae</taxon>
        <taxon>Neobacillus</taxon>
    </lineage>
</organism>
<name>A0ABM9EXQ3_9BACI</name>
<protein>
    <submittedName>
        <fullName evidence="1">Uncharacterized protein</fullName>
    </submittedName>
</protein>
<comment type="caution">
    <text evidence="1">The sequence shown here is derived from an EMBL/GenBank/DDBJ whole genome shotgun (WGS) entry which is preliminary data.</text>
</comment>
<proteinExistence type="predicted"/>
<evidence type="ECO:0000313" key="1">
    <source>
        <dbReference type="EMBL" id="CAH2717470.1"/>
    </source>
</evidence>
<dbReference type="EMBL" id="CALBWS010000049">
    <property type="protein sequence ID" value="CAH2717470.1"/>
    <property type="molecule type" value="Genomic_DNA"/>
</dbReference>
<evidence type="ECO:0000313" key="2">
    <source>
        <dbReference type="Proteomes" id="UP000838308"/>
    </source>
</evidence>
<reference evidence="1" key="1">
    <citation type="submission" date="2022-04" db="EMBL/GenBank/DDBJ databases">
        <authorList>
            <person name="Criscuolo A."/>
        </authorList>
    </citation>
    <scope>NUCLEOTIDE SEQUENCE</scope>
    <source>
        <strain evidence="1">CIP111895</strain>
    </source>
</reference>
<keyword evidence="2" id="KW-1185">Reference proteome</keyword>
<accession>A0ABM9EXQ3</accession>